<dbReference type="PROSITE" id="PS51352">
    <property type="entry name" value="THIOREDOXIN_2"/>
    <property type="match status" value="1"/>
</dbReference>
<dbReference type="InterPro" id="IPR036249">
    <property type="entry name" value="Thioredoxin-like_sf"/>
</dbReference>
<dbReference type="InterPro" id="IPR013766">
    <property type="entry name" value="Thioredoxin_domain"/>
</dbReference>
<dbReference type="EMBL" id="JBFNQD010000004">
    <property type="protein sequence ID" value="MEW9307022.1"/>
    <property type="molecule type" value="Genomic_DNA"/>
</dbReference>
<keyword evidence="4" id="KW-1185">Reference proteome</keyword>
<dbReference type="EMBL" id="JBHGPK010000010">
    <property type="protein sequence ID" value="MFC2252215.1"/>
    <property type="molecule type" value="Genomic_DNA"/>
</dbReference>
<dbReference type="RefSeq" id="WP_367624571.1">
    <property type="nucleotide sequence ID" value="NZ_JBFNQD010000004.1"/>
</dbReference>
<feature type="domain" description="Thioredoxin" evidence="1">
    <location>
        <begin position="10"/>
        <end position="217"/>
    </location>
</feature>
<reference evidence="2 4" key="1">
    <citation type="submission" date="2024-07" db="EMBL/GenBank/DDBJ databases">
        <title>Description of Labrys sedimenti sp. nov., isolated from a diclofenac-degrading enrichment culture.</title>
        <authorList>
            <person name="Tancsics A."/>
            <person name="Csepanyi A."/>
        </authorList>
    </citation>
    <scope>NUCLEOTIDE SEQUENCE [LARGE SCALE GENOMIC DNA]</scope>
    <source>
        <strain evidence="2 4">LMG 23578</strain>
    </source>
</reference>
<evidence type="ECO:0000313" key="4">
    <source>
        <dbReference type="Proteomes" id="UP001555786"/>
    </source>
</evidence>
<dbReference type="SUPFAM" id="SSF52833">
    <property type="entry name" value="Thioredoxin-like"/>
    <property type="match status" value="1"/>
</dbReference>
<sequence length="224" mass="24063">MNMQPIQVPVAPGEPAPDFSLPALDGSGTVSLADYRGKSSLFLALFVGLWCPFCRRSIAQMAAAGPQLQALGVETLGIVATELENARLYFKFRPSRLRIATDPGLSTHRAYGVPKPVPTPDLMAALAELRVNPTGDLPEPLPVRQAADALAKLDGYVENPTDHADMERQWPQLKAQFLIDSDGLVRWTHIECSEGLAGLGKFPSTQEIVAAAETLLGQGAGRLH</sequence>
<dbReference type="Proteomes" id="UP001555786">
    <property type="component" value="Unassembled WGS sequence"/>
</dbReference>
<dbReference type="InterPro" id="IPR000866">
    <property type="entry name" value="AhpC/TSA"/>
</dbReference>
<evidence type="ECO:0000313" key="5">
    <source>
        <dbReference type="Proteomes" id="UP001595190"/>
    </source>
</evidence>
<reference evidence="3 5" key="2">
    <citation type="submission" date="2024-09" db="EMBL/GenBank/DDBJ databases">
        <title>Description of Labrys sedimenti sp. nov., isolated from a diclofenac-degrading enrichment culture, and genome-based reclassification of Labrys portucalensis as a later heterotypic synonym of Labrys neptuniae.</title>
        <authorList>
            <person name="Tancsics A."/>
            <person name="Csepanyi A."/>
        </authorList>
    </citation>
    <scope>NUCLEOTIDE SEQUENCE [LARGE SCALE GENOMIC DNA]</scope>
    <source>
        <strain evidence="3 5">LMG 23412</strain>
    </source>
</reference>
<dbReference type="Gene3D" id="3.40.30.10">
    <property type="entry name" value="Glutaredoxin"/>
    <property type="match status" value="1"/>
</dbReference>
<proteinExistence type="predicted"/>
<gene>
    <name evidence="2" type="ORF">ABXS05_15830</name>
    <name evidence="3" type="ORF">ACETRX_21440</name>
</gene>
<dbReference type="Proteomes" id="UP001595190">
    <property type="component" value="Unassembled WGS sequence"/>
</dbReference>
<organism evidence="2 4">
    <name type="scientific">Labrys neptuniae</name>
    <dbReference type="NCBI Taxonomy" id="376174"/>
    <lineage>
        <taxon>Bacteria</taxon>
        <taxon>Pseudomonadati</taxon>
        <taxon>Pseudomonadota</taxon>
        <taxon>Alphaproteobacteria</taxon>
        <taxon>Hyphomicrobiales</taxon>
        <taxon>Xanthobacteraceae</taxon>
        <taxon>Labrys</taxon>
    </lineage>
</organism>
<comment type="caution">
    <text evidence="2">The sequence shown here is derived from an EMBL/GenBank/DDBJ whole genome shotgun (WGS) entry which is preliminary data.</text>
</comment>
<evidence type="ECO:0000313" key="3">
    <source>
        <dbReference type="EMBL" id="MFC2252215.1"/>
    </source>
</evidence>
<evidence type="ECO:0000259" key="1">
    <source>
        <dbReference type="PROSITE" id="PS51352"/>
    </source>
</evidence>
<evidence type="ECO:0000313" key="2">
    <source>
        <dbReference type="EMBL" id="MEW9307022.1"/>
    </source>
</evidence>
<dbReference type="Pfam" id="PF00578">
    <property type="entry name" value="AhpC-TSA"/>
    <property type="match status" value="1"/>
</dbReference>
<protein>
    <submittedName>
        <fullName evidence="2">Redoxin domain-containing protein</fullName>
    </submittedName>
</protein>
<accession>A0ABV3PN13</accession>
<name>A0ABV3PN13_9HYPH</name>